<name>A0AAP0GXP3_9ASTR</name>
<evidence type="ECO:0000256" key="8">
    <source>
        <dbReference type="SAM" id="SignalP"/>
    </source>
</evidence>
<evidence type="ECO:0000313" key="10">
    <source>
        <dbReference type="Proteomes" id="UP001408789"/>
    </source>
</evidence>
<evidence type="ECO:0000256" key="1">
    <source>
        <dbReference type="ARBA" id="ARBA00004613"/>
    </source>
</evidence>
<dbReference type="EMBL" id="JBCNJP010000017">
    <property type="protein sequence ID" value="KAK9064619.1"/>
    <property type="molecule type" value="Genomic_DNA"/>
</dbReference>
<keyword evidence="4" id="KW-0378">Hydrolase</keyword>
<organism evidence="9 10">
    <name type="scientific">Deinandra increscens subsp. villosa</name>
    <dbReference type="NCBI Taxonomy" id="3103831"/>
    <lineage>
        <taxon>Eukaryota</taxon>
        <taxon>Viridiplantae</taxon>
        <taxon>Streptophyta</taxon>
        <taxon>Embryophyta</taxon>
        <taxon>Tracheophyta</taxon>
        <taxon>Spermatophyta</taxon>
        <taxon>Magnoliopsida</taxon>
        <taxon>eudicotyledons</taxon>
        <taxon>Gunneridae</taxon>
        <taxon>Pentapetalae</taxon>
        <taxon>asterids</taxon>
        <taxon>campanulids</taxon>
        <taxon>Asterales</taxon>
        <taxon>Asteraceae</taxon>
        <taxon>Asteroideae</taxon>
        <taxon>Heliantheae alliance</taxon>
        <taxon>Madieae</taxon>
        <taxon>Madiinae</taxon>
        <taxon>Deinandra</taxon>
    </lineage>
</organism>
<gene>
    <name evidence="9" type="ORF">SSX86_016001</name>
</gene>
<evidence type="ECO:0000256" key="4">
    <source>
        <dbReference type="ARBA" id="ARBA00022670"/>
    </source>
</evidence>
<dbReference type="PRINTS" id="PR00724">
    <property type="entry name" value="CRBOXYPTASEC"/>
</dbReference>
<dbReference type="GO" id="GO:0006508">
    <property type="term" value="P:proteolysis"/>
    <property type="evidence" value="ECO:0007669"/>
    <property type="project" value="UniProtKB-KW"/>
</dbReference>
<dbReference type="GO" id="GO:0004185">
    <property type="term" value="F:serine-type carboxypeptidase activity"/>
    <property type="evidence" value="ECO:0007669"/>
    <property type="project" value="InterPro"/>
</dbReference>
<evidence type="ECO:0008006" key="11">
    <source>
        <dbReference type="Google" id="ProtNLM"/>
    </source>
</evidence>
<dbReference type="GO" id="GO:0019748">
    <property type="term" value="P:secondary metabolic process"/>
    <property type="evidence" value="ECO:0007669"/>
    <property type="project" value="TreeGrafter"/>
</dbReference>
<comment type="subcellular location">
    <subcellularLocation>
        <location evidence="1">Secreted</location>
    </subcellularLocation>
</comment>
<sequence length="457" mass="52105">MESRYMNVATLLTLFIIIFATTLSNSKSIVKNLPGFVGDLPFTLETGYVGVGAEDEAQVFYYFVESQRDPANDPLLLYLTGGPGTSALYPFLYQIGPLNIRVDITGWKNITLELNPISWTKAANMIFVDLPVGVGFSYARTWEGWRSSDSTLAFQSYEFLRKWFEEHPMFLKNPLYISGISYMGLLVPPITLHVYKGNEYGRQPQLNIKGYILVSPFTDRFIDANVRLEFAHRFALISDDIYESAKETCHGNYLSPDRNNKLCLYNLRRFDECVNDINFSNILDPVCDDINPKPDCTAAADIILDAWANEKEVQEALQVREGTIDVWEKTNETMSYTFGKNDTICYSYDLLSSVDDHKQLVTRNCQVLVISGDHDMVIPYVGTEKWIKSLNVPIESPWNPWYVDNQVAGYQTTYATTRYSLVYATVKGAGHSVSLYKPKEAFDLFNRWLASRTYLAY</sequence>
<feature type="chain" id="PRO_5042905872" description="Peptidase S10, serine carboxypeptidase, Alpha/Beta hydrolase fold protein" evidence="8">
    <location>
        <begin position="27"/>
        <end position="457"/>
    </location>
</feature>
<dbReference type="Pfam" id="PF00450">
    <property type="entry name" value="Peptidase_S10"/>
    <property type="match status" value="1"/>
</dbReference>
<keyword evidence="6" id="KW-1015">Disulfide bond</keyword>
<comment type="caution">
    <text evidence="9">The sequence shown here is derived from an EMBL/GenBank/DDBJ whole genome shotgun (WGS) entry which is preliminary data.</text>
</comment>
<dbReference type="AlphaFoldDB" id="A0AAP0GXP3"/>
<dbReference type="Proteomes" id="UP001408789">
    <property type="component" value="Unassembled WGS sequence"/>
</dbReference>
<dbReference type="Gene3D" id="3.40.50.12670">
    <property type="match status" value="1"/>
</dbReference>
<feature type="signal peptide" evidence="8">
    <location>
        <begin position="1"/>
        <end position="26"/>
    </location>
</feature>
<dbReference type="InterPro" id="IPR001563">
    <property type="entry name" value="Peptidase_S10"/>
</dbReference>
<evidence type="ECO:0000256" key="3">
    <source>
        <dbReference type="ARBA" id="ARBA00022645"/>
    </source>
</evidence>
<dbReference type="FunFam" id="3.40.50.12670:FF:000002">
    <property type="entry name" value="Carboxypeptidase"/>
    <property type="match status" value="1"/>
</dbReference>
<evidence type="ECO:0000256" key="6">
    <source>
        <dbReference type="ARBA" id="ARBA00023157"/>
    </source>
</evidence>
<keyword evidence="5 8" id="KW-0732">Signal</keyword>
<evidence type="ECO:0000256" key="2">
    <source>
        <dbReference type="ARBA" id="ARBA00009431"/>
    </source>
</evidence>
<dbReference type="FunFam" id="3.40.50.1820:FF:000072">
    <property type="entry name" value="Serine carboxypeptidase-like 19"/>
    <property type="match status" value="1"/>
</dbReference>
<proteinExistence type="inferred from homology"/>
<evidence type="ECO:0000256" key="7">
    <source>
        <dbReference type="ARBA" id="ARBA00023180"/>
    </source>
</evidence>
<dbReference type="PANTHER" id="PTHR11802:SF318">
    <property type="entry name" value="PEPTIDASE S10, SERINE CARBOXYPEPTIDASE, ALPHA_BETA HYDROLASE FOLD PROTEIN-RELATED"/>
    <property type="match status" value="1"/>
</dbReference>
<keyword evidence="4" id="KW-0645">Protease</keyword>
<dbReference type="GO" id="GO:0016747">
    <property type="term" value="F:acyltransferase activity, transferring groups other than amino-acyl groups"/>
    <property type="evidence" value="ECO:0007669"/>
    <property type="project" value="TreeGrafter"/>
</dbReference>
<dbReference type="FunFam" id="3.40.50.11320:FF:000002">
    <property type="entry name" value="Carboxypeptidase"/>
    <property type="match status" value="1"/>
</dbReference>
<keyword evidence="7" id="KW-0325">Glycoprotein</keyword>
<comment type="similarity">
    <text evidence="2">Belongs to the peptidase S10 family.</text>
</comment>
<evidence type="ECO:0000313" key="9">
    <source>
        <dbReference type="EMBL" id="KAK9064619.1"/>
    </source>
</evidence>
<dbReference type="GO" id="GO:0005576">
    <property type="term" value="C:extracellular region"/>
    <property type="evidence" value="ECO:0007669"/>
    <property type="project" value="UniProtKB-SubCell"/>
</dbReference>
<dbReference type="Gene3D" id="3.40.50.1820">
    <property type="entry name" value="alpha/beta hydrolase"/>
    <property type="match status" value="1"/>
</dbReference>
<dbReference type="SUPFAM" id="SSF53474">
    <property type="entry name" value="alpha/beta-Hydrolases"/>
    <property type="match status" value="1"/>
</dbReference>
<protein>
    <recommendedName>
        <fullName evidence="11">Peptidase S10, serine carboxypeptidase, Alpha/Beta hydrolase fold protein</fullName>
    </recommendedName>
</protein>
<keyword evidence="3" id="KW-0121">Carboxypeptidase</keyword>
<dbReference type="InterPro" id="IPR029058">
    <property type="entry name" value="AB_hydrolase_fold"/>
</dbReference>
<accession>A0AAP0GXP3</accession>
<keyword evidence="10" id="KW-1185">Reference proteome</keyword>
<evidence type="ECO:0000256" key="5">
    <source>
        <dbReference type="ARBA" id="ARBA00022729"/>
    </source>
</evidence>
<dbReference type="PANTHER" id="PTHR11802">
    <property type="entry name" value="SERINE PROTEASE FAMILY S10 SERINE CARBOXYPEPTIDASE"/>
    <property type="match status" value="1"/>
</dbReference>
<reference evidence="9 10" key="1">
    <citation type="submission" date="2024-04" db="EMBL/GenBank/DDBJ databases">
        <title>The reference genome of an endangered Asteraceae, Deinandra increscens subsp. villosa, native to the Central Coast of California.</title>
        <authorList>
            <person name="Guilliams M."/>
            <person name="Hasenstab-Lehman K."/>
            <person name="Meyer R."/>
            <person name="Mcevoy S."/>
        </authorList>
    </citation>
    <scope>NUCLEOTIDE SEQUENCE [LARGE SCALE GENOMIC DNA]</scope>
    <source>
        <tissue evidence="9">Leaf</tissue>
    </source>
</reference>